<evidence type="ECO:0000313" key="7">
    <source>
        <dbReference type="EMBL" id="OMI05315.1"/>
    </source>
</evidence>
<dbReference type="FunFam" id="1.10.1200.10:FF:000005">
    <property type="entry name" value="Nonribosomal peptide synthetase 1"/>
    <property type="match status" value="1"/>
</dbReference>
<dbReference type="InterPro" id="IPR036736">
    <property type="entry name" value="ACP-like_sf"/>
</dbReference>
<dbReference type="SUPFAM" id="SSF52777">
    <property type="entry name" value="CoA-dependent acyltransferases"/>
    <property type="match status" value="2"/>
</dbReference>
<dbReference type="AlphaFoldDB" id="A0A1R1QKV0"/>
<dbReference type="FunFam" id="3.40.50.12780:FF:000012">
    <property type="entry name" value="Non-ribosomal peptide synthetase"/>
    <property type="match status" value="1"/>
</dbReference>
<dbReference type="InterPro" id="IPR020806">
    <property type="entry name" value="PKS_PP-bd"/>
</dbReference>
<dbReference type="InterPro" id="IPR025110">
    <property type="entry name" value="AMP-bd_C"/>
</dbReference>
<dbReference type="InterPro" id="IPR001031">
    <property type="entry name" value="Thioesterase"/>
</dbReference>
<proteinExistence type="inferred from homology"/>
<dbReference type="Gene3D" id="3.30.559.30">
    <property type="entry name" value="Nonribosomal peptide synthetase, condensation domain"/>
    <property type="match status" value="1"/>
</dbReference>
<keyword evidence="8" id="KW-1185">Reference proteome</keyword>
<evidence type="ECO:0000259" key="6">
    <source>
        <dbReference type="PROSITE" id="PS50075"/>
    </source>
</evidence>
<dbReference type="PROSITE" id="PS50075">
    <property type="entry name" value="CARRIER"/>
    <property type="match status" value="1"/>
</dbReference>
<dbReference type="Proteomes" id="UP000187367">
    <property type="component" value="Unassembled WGS sequence"/>
</dbReference>
<dbReference type="GO" id="GO:0008610">
    <property type="term" value="P:lipid biosynthetic process"/>
    <property type="evidence" value="ECO:0007669"/>
    <property type="project" value="UniProtKB-ARBA"/>
</dbReference>
<dbReference type="CDD" id="cd12117">
    <property type="entry name" value="A_NRPS_Srf_like"/>
    <property type="match status" value="1"/>
</dbReference>
<dbReference type="Pfam" id="PF00668">
    <property type="entry name" value="Condensation"/>
    <property type="match status" value="1"/>
</dbReference>
<dbReference type="RefSeq" id="WP_076797449.1">
    <property type="nucleotide sequence ID" value="NZ_JARMMK010000007.1"/>
</dbReference>
<dbReference type="EMBL" id="MTJL01000020">
    <property type="protein sequence ID" value="OMI05315.1"/>
    <property type="molecule type" value="Genomic_DNA"/>
</dbReference>
<dbReference type="Gene3D" id="3.40.50.1820">
    <property type="entry name" value="alpha/beta hydrolase"/>
    <property type="match status" value="1"/>
</dbReference>
<dbReference type="PROSITE" id="PS00012">
    <property type="entry name" value="PHOSPHOPANTETHEINE"/>
    <property type="match status" value="1"/>
</dbReference>
<dbReference type="Pfam" id="PF00975">
    <property type="entry name" value="Thioesterase"/>
    <property type="match status" value="1"/>
</dbReference>
<dbReference type="PRINTS" id="PR00154">
    <property type="entry name" value="AMPBINDING"/>
</dbReference>
<dbReference type="PANTHER" id="PTHR45527">
    <property type="entry name" value="NONRIBOSOMAL PEPTIDE SYNTHETASE"/>
    <property type="match status" value="1"/>
</dbReference>
<comment type="similarity">
    <text evidence="2">Belongs to the ATP-dependent AMP-binding enzyme family.</text>
</comment>
<dbReference type="InterPro" id="IPR000873">
    <property type="entry name" value="AMP-dep_synth/lig_dom"/>
</dbReference>
<dbReference type="SUPFAM" id="SSF56801">
    <property type="entry name" value="Acetyl-CoA synthetase-like"/>
    <property type="match status" value="1"/>
</dbReference>
<dbReference type="Gene3D" id="1.10.287.490">
    <property type="entry name" value="Helix hairpin bin"/>
    <property type="match status" value="1"/>
</dbReference>
<dbReference type="GO" id="GO:0031177">
    <property type="term" value="F:phosphopantetheine binding"/>
    <property type="evidence" value="ECO:0007669"/>
    <property type="project" value="InterPro"/>
</dbReference>
<dbReference type="InterPro" id="IPR020845">
    <property type="entry name" value="AMP-binding_CS"/>
</dbReference>
<dbReference type="FunFam" id="2.30.38.10:FF:000001">
    <property type="entry name" value="Non-ribosomal peptide synthetase PvdI"/>
    <property type="match status" value="1"/>
</dbReference>
<keyword evidence="3" id="KW-0596">Phosphopantetheine</keyword>
<evidence type="ECO:0000256" key="3">
    <source>
        <dbReference type="ARBA" id="ARBA00022450"/>
    </source>
</evidence>
<dbReference type="Pfam" id="PF13193">
    <property type="entry name" value="AMP-binding_C"/>
    <property type="match status" value="1"/>
</dbReference>
<evidence type="ECO:0000256" key="5">
    <source>
        <dbReference type="ARBA" id="ARBA00023194"/>
    </source>
</evidence>
<evidence type="ECO:0000256" key="1">
    <source>
        <dbReference type="ARBA" id="ARBA00001957"/>
    </source>
</evidence>
<dbReference type="Gene3D" id="3.30.300.30">
    <property type="match status" value="1"/>
</dbReference>
<dbReference type="Gene3D" id="1.10.1200.10">
    <property type="entry name" value="ACP-like"/>
    <property type="match status" value="1"/>
</dbReference>
<dbReference type="GO" id="GO:0044550">
    <property type="term" value="P:secondary metabolite biosynthetic process"/>
    <property type="evidence" value="ECO:0007669"/>
    <property type="project" value="TreeGrafter"/>
</dbReference>
<dbReference type="InterPro" id="IPR006162">
    <property type="entry name" value="Ppantetheine_attach_site"/>
</dbReference>
<dbReference type="GO" id="GO:0043041">
    <property type="term" value="P:amino acid activation for nonribosomal peptide biosynthetic process"/>
    <property type="evidence" value="ECO:0007669"/>
    <property type="project" value="TreeGrafter"/>
</dbReference>
<dbReference type="InterPro" id="IPR045851">
    <property type="entry name" value="AMP-bd_C_sf"/>
</dbReference>
<dbReference type="PANTHER" id="PTHR45527:SF1">
    <property type="entry name" value="FATTY ACID SYNTHASE"/>
    <property type="match status" value="1"/>
</dbReference>
<dbReference type="CDD" id="cd19543">
    <property type="entry name" value="DCL_NRPS"/>
    <property type="match status" value="1"/>
</dbReference>
<accession>A0A1R1QKV0</accession>
<dbReference type="InterPro" id="IPR001242">
    <property type="entry name" value="Condensation_dom"/>
</dbReference>
<dbReference type="SUPFAM" id="SSF47336">
    <property type="entry name" value="ACP-like"/>
    <property type="match status" value="1"/>
</dbReference>
<dbReference type="GO" id="GO:0005829">
    <property type="term" value="C:cytosol"/>
    <property type="evidence" value="ECO:0007669"/>
    <property type="project" value="TreeGrafter"/>
</dbReference>
<gene>
    <name evidence="7" type="ORF">BW143_11310</name>
</gene>
<comment type="cofactor">
    <cofactor evidence="1">
        <name>pantetheine 4'-phosphate</name>
        <dbReference type="ChEBI" id="CHEBI:47942"/>
    </cofactor>
</comment>
<evidence type="ECO:0000313" key="8">
    <source>
        <dbReference type="Proteomes" id="UP000187367"/>
    </source>
</evidence>
<dbReference type="InterPro" id="IPR029058">
    <property type="entry name" value="AB_hydrolase_fold"/>
</dbReference>
<dbReference type="FunFam" id="3.40.50.980:FF:000002">
    <property type="entry name" value="Enterobactin synthetase component F"/>
    <property type="match status" value="1"/>
</dbReference>
<evidence type="ECO:0000256" key="2">
    <source>
        <dbReference type="ARBA" id="ARBA00006432"/>
    </source>
</evidence>
<dbReference type="InterPro" id="IPR009081">
    <property type="entry name" value="PP-bd_ACP"/>
</dbReference>
<protein>
    <submittedName>
        <fullName evidence="7">Non-ribosomal peptide synthase</fullName>
    </submittedName>
</protein>
<dbReference type="SMART" id="SM00823">
    <property type="entry name" value="PKS_PP"/>
    <property type="match status" value="1"/>
</dbReference>
<comment type="caution">
    <text evidence="7">The sequence shown here is derived from an EMBL/GenBank/DDBJ whole genome shotgun (WGS) entry which is preliminary data.</text>
</comment>
<dbReference type="GO" id="GO:0003824">
    <property type="term" value="F:catalytic activity"/>
    <property type="evidence" value="ECO:0007669"/>
    <property type="project" value="InterPro"/>
</dbReference>
<dbReference type="Pfam" id="PF00550">
    <property type="entry name" value="PP-binding"/>
    <property type="match status" value="1"/>
</dbReference>
<reference evidence="7 8" key="1">
    <citation type="submission" date="2017-01" db="EMBL/GenBank/DDBJ databases">
        <title>Bacillus phylogenomics.</title>
        <authorList>
            <person name="Dunlap C."/>
        </authorList>
    </citation>
    <scope>NUCLEOTIDE SEQUENCE [LARGE SCALE GENOMIC DNA]</scope>
    <source>
        <strain evidence="7 8">NRRL B-41282</strain>
    </source>
</reference>
<dbReference type="Pfam" id="PF00501">
    <property type="entry name" value="AMP-binding"/>
    <property type="match status" value="1"/>
</dbReference>
<dbReference type="Gene3D" id="3.30.559.10">
    <property type="entry name" value="Chloramphenicol acetyltransferase-like domain"/>
    <property type="match status" value="1"/>
</dbReference>
<organism evidence="7 8">
    <name type="scientific">Bacillus swezeyi</name>
    <dbReference type="NCBI Taxonomy" id="1925020"/>
    <lineage>
        <taxon>Bacteria</taxon>
        <taxon>Bacillati</taxon>
        <taxon>Bacillota</taxon>
        <taxon>Bacilli</taxon>
        <taxon>Bacillales</taxon>
        <taxon>Bacillaceae</taxon>
        <taxon>Bacillus</taxon>
    </lineage>
</organism>
<sequence length="1268" mass="143259">MDHKQQIQNIYPLSHMQEGMLFHSFLQDEGDAYIEQSVFTIRGKLHLDWFQQSVQSVIDRHDIFRTVFLPHVAQLKEPRQVVLRDRPFHLHAEDLTEMPEADQTEYISQFKGRDRRKGFDLQKDMLMRISLFKTAPEKHVCVWSHHHILMDGWCLGIVLQEFMQFYESIYSGEPVSLEPVQPYSAYISWLSDQDKAAAREYWENYLADCNAPTGLPKVSTKPVEKGYRQKELTFSLDRELTKRLSTIAKQHGATLATLMQTVWGLMLQRYNRTDDVVFGSVVSGRPSVIPGVEKIIGLFINTVPVRIKTESESETFSELLSRSQKERLAQDMFSFYPLADIQSHTAFKQNVIDHIFVFENYPLQQQMQDSADRTESPLQIENVKVSEQSGYNFNIVIAPGDELIIKFSYNANVYDESWINCVKDHLLEALRRTAEDTDIPASRLPLLAPDEKTRIIGEFNDTKTEYDTNKTIVDLFSSQVEKTPEHIALHAGGLTMTYRELDQSSTAWARIFQEQGLKKNGIAGILAEHSFEFIIGVLAVLKAGGVYLPLDAELPPERISYMLKESGADVLAVQKGLKTDIDFPKKVLMSKKAQLASGRDINIDTRPDDLAYIMYTSGSTGKPKGVMISHRNVVSLISNSNYTSANTNDRLILTGSLGFDAITFEIFGALLNGACLHVIDRSTMLTPVRFGSYLLKHDITVLFLTTALFHQLAQAQPDMFSGLSTLYVGGEALTPALMNTVRHLCPNLKLYNIYGPTENTTFSTFYEIKQDFSQAIPIGKPISNSTAFIVDESGQLAPIGVPGELCVGGDGVAKGYLHRPDLTSEAFVQHPFQPGKKMYKTGDLARWLPDGNLEYISRMDRQFKIRGKRTEPAEIEARLIEIEGIQEAAVTIEEKNEEAFLTAYYVSDDQTEEKTIRSLLSRLLPDYMIPHDWVKLDRMPLTANGKIDRRSLPAPLQKAALKQIVPPRNWVERELIDIWKPILGVEELGIEDDFFELGGHSLKALQVIHQLKNSQGIDIPIELLFENPTIEQLAEKLFSHELSVSAVQHVSRLNPPAGMNLFCFPPISGFGIFYKDLAAKLNGKATVYGFNFIEEDSRMEQYMNNIIEIQPQGPYILLGYSAGGNTAFEVVKKMEEYGLEVSDLIIVDAYQKKQVLPPQPSSASAETVPAHLREAVIKKTTNYQKYWTQLINDGQVDANIHFIEAGIQTEQGGTIALQKWADATTRSYQAYKGDGPHQDMFETAFLSKNAEIIQHIITNSDKHVEHKR</sequence>
<dbReference type="InterPro" id="IPR020459">
    <property type="entry name" value="AMP-binding"/>
</dbReference>
<keyword evidence="5" id="KW-0045">Antibiotic biosynthesis</keyword>
<dbReference type="Gene3D" id="2.30.38.10">
    <property type="entry name" value="Luciferase, Domain 3"/>
    <property type="match status" value="1"/>
</dbReference>
<evidence type="ECO:0000256" key="4">
    <source>
        <dbReference type="ARBA" id="ARBA00022553"/>
    </source>
</evidence>
<dbReference type="InterPro" id="IPR023213">
    <property type="entry name" value="CAT-like_dom_sf"/>
</dbReference>
<dbReference type="Gene3D" id="3.40.50.980">
    <property type="match status" value="2"/>
</dbReference>
<keyword evidence="4" id="KW-0597">Phosphoprotein</keyword>
<dbReference type="SUPFAM" id="SSF53474">
    <property type="entry name" value="alpha/beta-Hydrolases"/>
    <property type="match status" value="1"/>
</dbReference>
<dbReference type="InterPro" id="IPR010071">
    <property type="entry name" value="AA_adenyl_dom"/>
</dbReference>
<dbReference type="FunFam" id="3.40.50.980:FF:000001">
    <property type="entry name" value="Non-ribosomal peptide synthetase"/>
    <property type="match status" value="1"/>
</dbReference>
<dbReference type="PROSITE" id="PS00455">
    <property type="entry name" value="AMP_BINDING"/>
    <property type="match status" value="1"/>
</dbReference>
<dbReference type="NCBIfam" id="TIGR01733">
    <property type="entry name" value="AA-adenyl-dom"/>
    <property type="match status" value="1"/>
</dbReference>
<feature type="domain" description="Carrier" evidence="6">
    <location>
        <begin position="966"/>
        <end position="1041"/>
    </location>
</feature>
<dbReference type="GO" id="GO:0017000">
    <property type="term" value="P:antibiotic biosynthetic process"/>
    <property type="evidence" value="ECO:0007669"/>
    <property type="project" value="UniProtKB-KW"/>
</dbReference>
<dbReference type="FunFam" id="3.30.559.10:FF:000012">
    <property type="entry name" value="Non-ribosomal peptide synthetase"/>
    <property type="match status" value="1"/>
</dbReference>
<name>A0A1R1QKV0_9BACI</name>